<evidence type="ECO:0000259" key="2">
    <source>
        <dbReference type="PROSITE" id="PS00028"/>
    </source>
</evidence>
<dbReference type="InterPro" id="IPR013087">
    <property type="entry name" value="Znf_C2H2_type"/>
</dbReference>
<name>A0A2Z6PV68_TRISU</name>
<feature type="compositionally biased region" description="Polar residues" evidence="1">
    <location>
        <begin position="500"/>
        <end position="514"/>
    </location>
</feature>
<organism evidence="3 4">
    <name type="scientific">Trifolium subterraneum</name>
    <name type="common">Subterranean clover</name>
    <dbReference type="NCBI Taxonomy" id="3900"/>
    <lineage>
        <taxon>Eukaryota</taxon>
        <taxon>Viridiplantae</taxon>
        <taxon>Streptophyta</taxon>
        <taxon>Embryophyta</taxon>
        <taxon>Tracheophyta</taxon>
        <taxon>Spermatophyta</taxon>
        <taxon>Magnoliopsida</taxon>
        <taxon>eudicotyledons</taxon>
        <taxon>Gunneridae</taxon>
        <taxon>Pentapetalae</taxon>
        <taxon>rosids</taxon>
        <taxon>fabids</taxon>
        <taxon>Fabales</taxon>
        <taxon>Fabaceae</taxon>
        <taxon>Papilionoideae</taxon>
        <taxon>50 kb inversion clade</taxon>
        <taxon>NPAAA clade</taxon>
        <taxon>Hologalegina</taxon>
        <taxon>IRL clade</taxon>
        <taxon>Trifolieae</taxon>
        <taxon>Trifolium</taxon>
    </lineage>
</organism>
<dbReference type="EMBL" id="DF974968">
    <property type="protein sequence ID" value="GAU51077.1"/>
    <property type="molecule type" value="Genomic_DNA"/>
</dbReference>
<evidence type="ECO:0000313" key="4">
    <source>
        <dbReference type="Proteomes" id="UP000242715"/>
    </source>
</evidence>
<feature type="region of interest" description="Disordered" evidence="1">
    <location>
        <begin position="294"/>
        <end position="326"/>
    </location>
</feature>
<evidence type="ECO:0000256" key="1">
    <source>
        <dbReference type="SAM" id="MobiDB-lite"/>
    </source>
</evidence>
<feature type="region of interest" description="Disordered" evidence="1">
    <location>
        <begin position="494"/>
        <end position="545"/>
    </location>
</feature>
<dbReference type="PANTHER" id="PTHR36055:SF4">
    <property type="entry name" value="ZINC FINGER PROTEIN, PUTATIVE-RELATED"/>
    <property type="match status" value="1"/>
</dbReference>
<dbReference type="Proteomes" id="UP000242715">
    <property type="component" value="Unassembled WGS sequence"/>
</dbReference>
<proteinExistence type="predicted"/>
<evidence type="ECO:0000313" key="3">
    <source>
        <dbReference type="EMBL" id="GAU51077.1"/>
    </source>
</evidence>
<reference evidence="4" key="1">
    <citation type="journal article" date="2017" name="Front. Plant Sci.">
        <title>Climate Clever Clovers: New Paradigm to Reduce the Environmental Footprint of Ruminants by Breeding Low Methanogenic Forages Utilizing Haplotype Variation.</title>
        <authorList>
            <person name="Kaur P."/>
            <person name="Appels R."/>
            <person name="Bayer P.E."/>
            <person name="Keeble-Gagnere G."/>
            <person name="Wang J."/>
            <person name="Hirakawa H."/>
            <person name="Shirasawa K."/>
            <person name="Vercoe P."/>
            <person name="Stefanova K."/>
            <person name="Durmic Z."/>
            <person name="Nichols P."/>
            <person name="Revell C."/>
            <person name="Isobe S.N."/>
            <person name="Edwards D."/>
            <person name="Erskine W."/>
        </authorList>
    </citation>
    <scope>NUCLEOTIDE SEQUENCE [LARGE SCALE GENOMIC DNA]</scope>
    <source>
        <strain evidence="4">cv. Daliak</strain>
    </source>
</reference>
<feature type="domain" description="C2H2-type" evidence="2">
    <location>
        <begin position="84"/>
        <end position="105"/>
    </location>
</feature>
<dbReference type="PANTHER" id="PTHR36055">
    <property type="entry name" value="C2H2-LIKE ZINC FINGER PROTEIN"/>
    <property type="match status" value="1"/>
</dbReference>
<dbReference type="PROSITE" id="PS00028">
    <property type="entry name" value="ZINC_FINGER_C2H2_1"/>
    <property type="match status" value="1"/>
</dbReference>
<sequence>MPLPAAKLKASDTPDVMRTEDGIDTIIRQAIGKDSILYFPRGNDNPGQLIQLLNAFDPQGVTNIYSEYPGWPLLYPLKAPSDKCEKCSQEFCSTINYRRHSPVHHRFKNLDKPSIFHDAVYTFQDSSKTRDLLGAYWDKLSAEEAKEVLSFENVMLEEVPGSSILNALMTLNQKQGFFLLPQCYMRAGVALLDILQSKASSFPIPSRELFSILDDASERTFLLGTAVSMQKHVFHGGAGKIGVQPRNIVACISFLLEQILVKAWLADKDAEALRCQKQLVEEEEAAQKRQAEVLKRKRQKKLRQKEQRAREQRQKLEEETKGNVDSTLKTLSPAETFLDTYDFEAQNPEEFTNNTPSHVLFQFPDVNEGKDGDTPSGLAFGSDQIVEKAERELDHPCRAVTRWQEPPKSLQRTVVSDLHTNKNPPILTPEVIQRYGTCNDHREDAMVNAGKALNRKPKPEMDIAKTEPDPVKNHEVLIGSISLNLGKCSQSEGNVVAAQEDSSVENVDSQNSSQDKPKKPDLVKSGNNQATVETSTPVSQFETKDSFTVQSHGTEVDAASRDEGCQNLSKLASDGTDAGFKKIISNLVGHVDPGKFQFNSQAAKAFLAQRWEEALSSNHVKLVISYDSEPPGSQQAGSQEIHDLEVVLACESSDGDDGCSNIPAKTVNKLLSTTKASKSKRRGKSKKGTNYKYIPKE</sequence>
<feature type="region of interest" description="Disordered" evidence="1">
    <location>
        <begin position="673"/>
        <end position="697"/>
    </location>
</feature>
<dbReference type="AlphaFoldDB" id="A0A2Z6PV68"/>
<protein>
    <recommendedName>
        <fullName evidence="2">C2H2-type domain-containing protein</fullName>
    </recommendedName>
</protein>
<feature type="compositionally biased region" description="Polar residues" evidence="1">
    <location>
        <begin position="525"/>
        <end position="545"/>
    </location>
</feature>
<keyword evidence="4" id="KW-1185">Reference proteome</keyword>
<feature type="compositionally biased region" description="Basic and acidic residues" evidence="1">
    <location>
        <begin position="304"/>
        <end position="322"/>
    </location>
</feature>
<gene>
    <name evidence="3" type="ORF">TSUD_291140</name>
</gene>
<feature type="compositionally biased region" description="Basic residues" evidence="1">
    <location>
        <begin position="677"/>
        <end position="689"/>
    </location>
</feature>
<dbReference type="OrthoDB" id="191139at2759"/>
<accession>A0A2Z6PV68</accession>